<keyword evidence="4 7" id="KW-1133">Transmembrane helix</keyword>
<dbReference type="EMBL" id="CP017448">
    <property type="protein sequence ID" value="AOV17237.1"/>
    <property type="molecule type" value="Genomic_DNA"/>
</dbReference>
<dbReference type="InterPro" id="IPR036259">
    <property type="entry name" value="MFS_trans_sf"/>
</dbReference>
<sequence length="428" mass="44824">MSTPLPETETRTRAKRRTLAALAFSLFLAAMDSTVVAVLLPDISDTLGDSAQRAWVMSAYLLAVMLCAPLAGRLADRYGTRPILAYALALFGIASAGCGFTTGMQGLIALRVLQGLAGGSIIVLDYALLGSLFTADERAKAQGLLSLVWGFAALTGPALGASISAAFGWRSVFWINLPLALVLLLLLPGTRNDGSASAMQKPRPPWQPSPPRPSSRTLVERAFEHRDLLAACMLSFLSSAALYGTVALLPFYIGFGTHPAPYVAAGTIALAALGWSAGSAVCGHLLDRSGYRRFAALGLALMISGTALLALQGGRMDTIAICAGMGLLGFGVGFVATVSLVLAQNRADKGRLGGRTATIQFLRNLGAAIGINALTAVQITRSTDPHGGFHAAFTLLVLTLIPALGLALLLPERYLEPIVPERPRQISE</sequence>
<feature type="compositionally biased region" description="Pro residues" evidence="6">
    <location>
        <begin position="202"/>
        <end position="213"/>
    </location>
</feature>
<dbReference type="GO" id="GO:0005886">
    <property type="term" value="C:plasma membrane"/>
    <property type="evidence" value="ECO:0007669"/>
    <property type="project" value="TreeGrafter"/>
</dbReference>
<dbReference type="InterPro" id="IPR011701">
    <property type="entry name" value="MFS"/>
</dbReference>
<accession>A0A1D8K8E5</accession>
<proteinExistence type="predicted"/>
<feature type="transmembrane region" description="Helical" evidence="7">
    <location>
        <begin position="361"/>
        <end position="379"/>
    </location>
</feature>
<feature type="transmembrane region" description="Helical" evidence="7">
    <location>
        <begin position="116"/>
        <end position="135"/>
    </location>
</feature>
<evidence type="ECO:0000256" key="2">
    <source>
        <dbReference type="ARBA" id="ARBA00022448"/>
    </source>
</evidence>
<feature type="transmembrane region" description="Helical" evidence="7">
    <location>
        <begin position="259"/>
        <end position="282"/>
    </location>
</feature>
<dbReference type="Gene3D" id="1.20.1250.20">
    <property type="entry name" value="MFS general substrate transporter like domains"/>
    <property type="match status" value="1"/>
</dbReference>
<feature type="transmembrane region" description="Helical" evidence="7">
    <location>
        <begin position="391"/>
        <end position="410"/>
    </location>
</feature>
<evidence type="ECO:0000256" key="1">
    <source>
        <dbReference type="ARBA" id="ARBA00004127"/>
    </source>
</evidence>
<reference evidence="9 10" key="1">
    <citation type="submission" date="2016-09" db="EMBL/GenBank/DDBJ databases">
        <title>Acidihalobacter prosperus V6 (DSM14174).</title>
        <authorList>
            <person name="Khaleque H.N."/>
            <person name="Ramsay J.P."/>
            <person name="Murphy R.J.T."/>
            <person name="Kaksonen A.H."/>
            <person name="Boxall N.J."/>
            <person name="Watkin E.L.J."/>
        </authorList>
    </citation>
    <scope>NUCLEOTIDE SEQUENCE [LARGE SCALE GENOMIC DNA]</scope>
    <source>
        <strain evidence="9 10">V6</strain>
    </source>
</reference>
<dbReference type="GO" id="GO:0022857">
    <property type="term" value="F:transmembrane transporter activity"/>
    <property type="evidence" value="ECO:0007669"/>
    <property type="project" value="InterPro"/>
</dbReference>
<dbReference type="Proteomes" id="UP000095342">
    <property type="component" value="Chromosome"/>
</dbReference>
<dbReference type="KEGG" id="aaeo:BJI67_09320"/>
<dbReference type="RefSeq" id="WP_070072805.1">
    <property type="nucleotide sequence ID" value="NZ_CP017448.1"/>
</dbReference>
<feature type="transmembrane region" description="Helical" evidence="7">
    <location>
        <begin position="318"/>
        <end position="341"/>
    </location>
</feature>
<feature type="transmembrane region" description="Helical" evidence="7">
    <location>
        <begin position="83"/>
        <end position="110"/>
    </location>
</feature>
<dbReference type="SUPFAM" id="SSF103473">
    <property type="entry name" value="MFS general substrate transporter"/>
    <property type="match status" value="1"/>
</dbReference>
<dbReference type="Pfam" id="PF07690">
    <property type="entry name" value="MFS_1"/>
    <property type="match status" value="1"/>
</dbReference>
<dbReference type="PANTHER" id="PTHR23501:SF191">
    <property type="entry name" value="VACUOLAR BASIC AMINO ACID TRANSPORTER 4"/>
    <property type="match status" value="1"/>
</dbReference>
<evidence type="ECO:0000256" key="3">
    <source>
        <dbReference type="ARBA" id="ARBA00022692"/>
    </source>
</evidence>
<dbReference type="GO" id="GO:0012505">
    <property type="term" value="C:endomembrane system"/>
    <property type="evidence" value="ECO:0007669"/>
    <property type="project" value="UniProtKB-SubCell"/>
</dbReference>
<feature type="region of interest" description="Disordered" evidence="6">
    <location>
        <begin position="195"/>
        <end position="215"/>
    </location>
</feature>
<feature type="transmembrane region" description="Helical" evidence="7">
    <location>
        <begin position="53"/>
        <end position="71"/>
    </location>
</feature>
<dbReference type="AlphaFoldDB" id="A0A1D8K8E5"/>
<evidence type="ECO:0000256" key="6">
    <source>
        <dbReference type="SAM" id="MobiDB-lite"/>
    </source>
</evidence>
<evidence type="ECO:0000313" key="10">
    <source>
        <dbReference type="Proteomes" id="UP000095342"/>
    </source>
</evidence>
<dbReference type="InterPro" id="IPR020846">
    <property type="entry name" value="MFS_dom"/>
</dbReference>
<keyword evidence="10" id="KW-1185">Reference proteome</keyword>
<keyword evidence="2" id="KW-0813">Transport</keyword>
<dbReference type="PANTHER" id="PTHR23501">
    <property type="entry name" value="MAJOR FACILITATOR SUPERFAMILY"/>
    <property type="match status" value="1"/>
</dbReference>
<comment type="subcellular location">
    <subcellularLocation>
        <location evidence="1">Endomembrane system</location>
        <topology evidence="1">Multi-pass membrane protein</topology>
    </subcellularLocation>
</comment>
<organism evidence="9 10">
    <name type="scientific">Acidihalobacter aeolianus</name>
    <dbReference type="NCBI Taxonomy" id="2792603"/>
    <lineage>
        <taxon>Bacteria</taxon>
        <taxon>Pseudomonadati</taxon>
        <taxon>Pseudomonadota</taxon>
        <taxon>Gammaproteobacteria</taxon>
        <taxon>Chromatiales</taxon>
        <taxon>Ectothiorhodospiraceae</taxon>
        <taxon>Acidihalobacter</taxon>
    </lineage>
</organism>
<evidence type="ECO:0000313" key="9">
    <source>
        <dbReference type="EMBL" id="AOV17237.1"/>
    </source>
</evidence>
<protein>
    <recommendedName>
        <fullName evidence="8">Major facilitator superfamily (MFS) profile domain-containing protein</fullName>
    </recommendedName>
</protein>
<evidence type="ECO:0000256" key="5">
    <source>
        <dbReference type="ARBA" id="ARBA00023136"/>
    </source>
</evidence>
<evidence type="ECO:0000256" key="4">
    <source>
        <dbReference type="ARBA" id="ARBA00022989"/>
    </source>
</evidence>
<gene>
    <name evidence="9" type="ORF">BJI67_09320</name>
</gene>
<name>A0A1D8K8E5_9GAMM</name>
<feature type="transmembrane region" description="Helical" evidence="7">
    <location>
        <begin position="294"/>
        <end position="312"/>
    </location>
</feature>
<dbReference type="PROSITE" id="PS50850">
    <property type="entry name" value="MFS"/>
    <property type="match status" value="1"/>
</dbReference>
<feature type="domain" description="Major facilitator superfamily (MFS) profile" evidence="8">
    <location>
        <begin position="18"/>
        <end position="414"/>
    </location>
</feature>
<evidence type="ECO:0000259" key="8">
    <source>
        <dbReference type="PROSITE" id="PS50850"/>
    </source>
</evidence>
<keyword evidence="3 7" id="KW-0812">Transmembrane</keyword>
<feature type="transmembrane region" description="Helical" evidence="7">
    <location>
        <begin position="147"/>
        <end position="167"/>
    </location>
</feature>
<keyword evidence="5 7" id="KW-0472">Membrane</keyword>
<feature type="transmembrane region" description="Helical" evidence="7">
    <location>
        <begin position="173"/>
        <end position="190"/>
    </location>
</feature>
<feature type="transmembrane region" description="Helical" evidence="7">
    <location>
        <begin position="228"/>
        <end position="253"/>
    </location>
</feature>
<evidence type="ECO:0000256" key="7">
    <source>
        <dbReference type="SAM" id="Phobius"/>
    </source>
</evidence>